<dbReference type="InterPro" id="IPR003688">
    <property type="entry name" value="TraG/VirD4"/>
</dbReference>
<dbReference type="CDD" id="cd01127">
    <property type="entry name" value="TrwB_TraG_TraD_VirD4"/>
    <property type="match status" value="1"/>
</dbReference>
<evidence type="ECO:0000256" key="4">
    <source>
        <dbReference type="ARBA" id="ARBA00022692"/>
    </source>
</evidence>
<dbReference type="InterPro" id="IPR027417">
    <property type="entry name" value="P-loop_NTPase"/>
</dbReference>
<protein>
    <submittedName>
        <fullName evidence="8">Type IV secretory system conjugative DNA transfer family protein</fullName>
    </submittedName>
</protein>
<evidence type="ECO:0000256" key="6">
    <source>
        <dbReference type="ARBA" id="ARBA00023136"/>
    </source>
</evidence>
<evidence type="ECO:0000313" key="8">
    <source>
        <dbReference type="EMBL" id="MBE5035419.1"/>
    </source>
</evidence>
<keyword evidence="5 7" id="KW-1133">Transmembrane helix</keyword>
<evidence type="ECO:0000256" key="1">
    <source>
        <dbReference type="ARBA" id="ARBA00004651"/>
    </source>
</evidence>
<evidence type="ECO:0000256" key="2">
    <source>
        <dbReference type="ARBA" id="ARBA00008806"/>
    </source>
</evidence>
<dbReference type="RefSeq" id="WP_226385065.1">
    <property type="nucleotide sequence ID" value="NZ_JADCKA010000004.1"/>
</dbReference>
<accession>A0ABR9QX07</accession>
<sequence>MGKKILEKIKYYNIHWFLFAIFLILPFTRILKSKFYHTVHFGIQLSPTDKANILAIILLFFIILCMIFYLQYRIYEVNTGRNYFLDRIKTKKKWHELFAFYKDSDPYRIDERTLPIEDWNKAEGIILGKTKSGRLIKRDSKDKGNAACFARPGSGKTTSQIIPTALRFKGGVFAIDIKGDIYNATKKFRKIKIFDPEDVNNSFNFNPLMGIEELSISERVSYIENMSISLIPEEGDKSKYFTDGGRDFFCGIALYLLSEDITISFVDIIKSVVFGTYSEWVLKIKNSSCFEAKEYTDAYFGTNEANVAGAYGTAVKRLRPLTTGNLAKLLHNNEECISPDDLENGIDIYIRLPQEKLKLYAPISTLIVQTFMNAFMKRPDEAYSCNVNPIIFLLDEFHQLNFDLDTITTAMATLRSKKVTLFITLQSIAQLESQYGKAGARQIIDCCAIISVMDAQDPESREYFSKAIGTKKVLKSSTSRNRSLQNRHKSMNIHEERELIFQPADFGNLKDDVIIIINGKYIRAQKTYHFKPRRNKKGN</sequence>
<evidence type="ECO:0000256" key="7">
    <source>
        <dbReference type="SAM" id="Phobius"/>
    </source>
</evidence>
<evidence type="ECO:0000256" key="3">
    <source>
        <dbReference type="ARBA" id="ARBA00022475"/>
    </source>
</evidence>
<dbReference type="EMBL" id="JADCKA010000004">
    <property type="protein sequence ID" value="MBE5035419.1"/>
    <property type="molecule type" value="Genomic_DNA"/>
</dbReference>
<name>A0ABR9QX07_9FIRM</name>
<dbReference type="PANTHER" id="PTHR37937">
    <property type="entry name" value="CONJUGATIVE TRANSFER: DNA TRANSPORT"/>
    <property type="match status" value="1"/>
</dbReference>
<dbReference type="Proteomes" id="UP001516588">
    <property type="component" value="Unassembled WGS sequence"/>
</dbReference>
<dbReference type="InterPro" id="IPR051539">
    <property type="entry name" value="T4SS-coupling_protein"/>
</dbReference>
<dbReference type="PANTHER" id="PTHR37937:SF1">
    <property type="entry name" value="CONJUGATIVE TRANSFER: DNA TRANSPORT"/>
    <property type="match status" value="1"/>
</dbReference>
<organism evidence="8 9">
    <name type="scientific">Gallibacter intestinalis</name>
    <dbReference type="NCBI Taxonomy" id="2779356"/>
    <lineage>
        <taxon>Bacteria</taxon>
        <taxon>Bacillati</taxon>
        <taxon>Bacillota</taxon>
        <taxon>Clostridia</taxon>
        <taxon>Eubacteriales</taxon>
        <taxon>Eubacteriaceae</taxon>
        <taxon>Gallibacter</taxon>
    </lineage>
</organism>
<feature type="transmembrane region" description="Helical" evidence="7">
    <location>
        <begin position="51"/>
        <end position="72"/>
    </location>
</feature>
<evidence type="ECO:0000256" key="5">
    <source>
        <dbReference type="ARBA" id="ARBA00022989"/>
    </source>
</evidence>
<evidence type="ECO:0000313" key="9">
    <source>
        <dbReference type="Proteomes" id="UP001516588"/>
    </source>
</evidence>
<proteinExistence type="inferred from homology"/>
<keyword evidence="4 7" id="KW-0812">Transmembrane</keyword>
<dbReference type="Pfam" id="PF02534">
    <property type="entry name" value="T4SS-DNA_transf"/>
    <property type="match status" value="1"/>
</dbReference>
<reference evidence="8 9" key="1">
    <citation type="submission" date="2020-10" db="EMBL/GenBank/DDBJ databases">
        <title>ChiBAC.</title>
        <authorList>
            <person name="Zenner C."/>
            <person name="Hitch T.C.A."/>
            <person name="Clavel T."/>
        </authorList>
    </citation>
    <scope>NUCLEOTIDE SEQUENCE [LARGE SCALE GENOMIC DNA]</scope>
    <source>
        <strain evidence="8 9">DSM 108706</strain>
    </source>
</reference>
<comment type="caution">
    <text evidence="8">The sequence shown here is derived from an EMBL/GenBank/DDBJ whole genome shotgun (WGS) entry which is preliminary data.</text>
</comment>
<comment type="similarity">
    <text evidence="2">Belongs to the VirD4/TraG family.</text>
</comment>
<keyword evidence="3" id="KW-1003">Cell membrane</keyword>
<dbReference type="Gene3D" id="3.40.50.300">
    <property type="entry name" value="P-loop containing nucleotide triphosphate hydrolases"/>
    <property type="match status" value="2"/>
</dbReference>
<feature type="transmembrane region" description="Helical" evidence="7">
    <location>
        <begin position="12"/>
        <end position="31"/>
    </location>
</feature>
<dbReference type="SUPFAM" id="SSF52540">
    <property type="entry name" value="P-loop containing nucleoside triphosphate hydrolases"/>
    <property type="match status" value="1"/>
</dbReference>
<gene>
    <name evidence="8" type="ORF">INF20_03875</name>
</gene>
<keyword evidence="6 7" id="KW-0472">Membrane</keyword>
<comment type="subcellular location">
    <subcellularLocation>
        <location evidence="1">Cell membrane</location>
        <topology evidence="1">Multi-pass membrane protein</topology>
    </subcellularLocation>
</comment>
<keyword evidence="9" id="KW-1185">Reference proteome</keyword>